<dbReference type="InterPro" id="IPR036869">
    <property type="entry name" value="J_dom_sf"/>
</dbReference>
<feature type="compositionally biased region" description="Low complexity" evidence="1">
    <location>
        <begin position="368"/>
        <end position="379"/>
    </location>
</feature>
<dbReference type="Pfam" id="PF23551">
    <property type="entry name" value="Zn_ribbon_20"/>
    <property type="match status" value="1"/>
</dbReference>
<feature type="compositionally biased region" description="Polar residues" evidence="1">
    <location>
        <begin position="229"/>
        <end position="253"/>
    </location>
</feature>
<dbReference type="InterPro" id="IPR056988">
    <property type="entry name" value="Zn_ribbon_pln"/>
</dbReference>
<feature type="compositionally biased region" description="Polar residues" evidence="1">
    <location>
        <begin position="452"/>
        <end position="462"/>
    </location>
</feature>
<evidence type="ECO:0000313" key="3">
    <source>
        <dbReference type="EMBL" id="KAL3825312.1"/>
    </source>
</evidence>
<dbReference type="InterPro" id="IPR018253">
    <property type="entry name" value="DnaJ_domain_CS"/>
</dbReference>
<feature type="compositionally biased region" description="Basic and acidic residues" evidence="1">
    <location>
        <begin position="475"/>
        <end position="485"/>
    </location>
</feature>
<gene>
    <name evidence="3" type="ORF">ACJIZ3_021341</name>
</gene>
<dbReference type="Pfam" id="PF11926">
    <property type="entry name" value="DUF3444"/>
    <property type="match status" value="1"/>
</dbReference>
<evidence type="ECO:0000313" key="4">
    <source>
        <dbReference type="Proteomes" id="UP001634393"/>
    </source>
</evidence>
<dbReference type="PROSITE" id="PS00636">
    <property type="entry name" value="DNAJ_1"/>
    <property type="match status" value="1"/>
</dbReference>
<dbReference type="EMBL" id="JBJXBP010000006">
    <property type="protein sequence ID" value="KAL3825312.1"/>
    <property type="molecule type" value="Genomic_DNA"/>
</dbReference>
<feature type="compositionally biased region" description="Polar residues" evidence="1">
    <location>
        <begin position="146"/>
        <end position="156"/>
    </location>
</feature>
<feature type="compositionally biased region" description="Polar residues" evidence="1">
    <location>
        <begin position="302"/>
        <end position="311"/>
    </location>
</feature>
<feature type="region of interest" description="Disordered" evidence="1">
    <location>
        <begin position="137"/>
        <end position="165"/>
    </location>
</feature>
<keyword evidence="4" id="KW-1185">Reference proteome</keyword>
<dbReference type="SMART" id="SM00271">
    <property type="entry name" value="DnaJ"/>
    <property type="match status" value="1"/>
</dbReference>
<feature type="region of interest" description="Disordered" evidence="1">
    <location>
        <begin position="227"/>
        <end position="485"/>
    </location>
</feature>
<evidence type="ECO:0000256" key="1">
    <source>
        <dbReference type="SAM" id="MobiDB-lite"/>
    </source>
</evidence>
<comment type="caution">
    <text evidence="3">The sequence shown here is derived from an EMBL/GenBank/DDBJ whole genome shotgun (WGS) entry which is preliminary data.</text>
</comment>
<feature type="compositionally biased region" description="Polar residues" evidence="1">
    <location>
        <begin position="269"/>
        <end position="281"/>
    </location>
</feature>
<dbReference type="InterPro" id="IPR001623">
    <property type="entry name" value="DnaJ_domain"/>
</dbReference>
<dbReference type="Proteomes" id="UP001634393">
    <property type="component" value="Unassembled WGS sequence"/>
</dbReference>
<sequence length="780" mass="86235">MECNKDEAIRAKELAEKKMSANDFEGARKIALKAQNLYPELDNITQMLGICDVHCSAQKRILGSEKDWYEILQVGRSADEFAIKKQFRRLALILHPDKNRFPGADSAFQLISEANAVLSDTTKKSIYDSKVRISVRIGPRNPPTQPMNKRAQNNGFSSINQSQTQSSSSVRTEVFWTSCEHCSTRYQYLIEFVNRALRCIKCGKAFNAYEASARGAFVSSNWGHPGAAQSATMGSNQVHPSSSQGATVGSNQGHPGAHVPSKPDLSKPATFQNDKGSSASHAGSEGIASRKTSIPGPGIQRGSGSESNRAASSFKESDDLKANVTDNQNVNSMHGGKKSENSNNVAMDSESEDLKHKSRKRGRKLVVESSESFDSSTNSDLEDVITKASFGDPAADVDSGPSHSQNQRRSLRKREHVSYNENDNHLASPLKKQKASENTKDDGEEQKDAFNGETSFMANNAADTVEIESDSDIDSNSKDDSNEGKKCDCPELDFDNFKRDPNHFEAGQFWACYDTADGMPRFYAKVKKASADPFEVSFTWLEAVPIDEALEDWVDEELPVGCGTFKLQKPDSTEAIETFSHQVHCVKGYSLVRGKKRGSLVIHPREGEVWAVFKDWNLGWSLDSENHRKYKYEVVEVLSDFVPGFGIKVCYLDKVKGFKSLFQRSNENETASFVVGPNELYKFSHCVPFYKTTGTEKEGVPVGLFELDTAALPMNPADLYYPNKTKMESENTEPGVHSSLPKSDINKGKSVITESTSTPKKKAEEMLKPRRSPRGLSSTN</sequence>
<organism evidence="3 4">
    <name type="scientific">Penstemon smallii</name>
    <dbReference type="NCBI Taxonomy" id="265156"/>
    <lineage>
        <taxon>Eukaryota</taxon>
        <taxon>Viridiplantae</taxon>
        <taxon>Streptophyta</taxon>
        <taxon>Embryophyta</taxon>
        <taxon>Tracheophyta</taxon>
        <taxon>Spermatophyta</taxon>
        <taxon>Magnoliopsida</taxon>
        <taxon>eudicotyledons</taxon>
        <taxon>Gunneridae</taxon>
        <taxon>Pentapetalae</taxon>
        <taxon>asterids</taxon>
        <taxon>lamiids</taxon>
        <taxon>Lamiales</taxon>
        <taxon>Plantaginaceae</taxon>
        <taxon>Cheloneae</taxon>
        <taxon>Penstemon</taxon>
    </lineage>
</organism>
<feature type="compositionally biased region" description="Basic and acidic residues" evidence="1">
    <location>
        <begin position="434"/>
        <end position="450"/>
    </location>
</feature>
<dbReference type="PROSITE" id="PS50076">
    <property type="entry name" value="DNAJ_2"/>
    <property type="match status" value="1"/>
</dbReference>
<dbReference type="Pfam" id="PF00226">
    <property type="entry name" value="DnaJ"/>
    <property type="match status" value="1"/>
</dbReference>
<dbReference type="PANTHER" id="PTHR45089">
    <property type="entry name" value="DNAJ HEAT SHOCK AMINO-TERMINAL DOMAIN PROTEIN-RELATED"/>
    <property type="match status" value="1"/>
</dbReference>
<reference evidence="3 4" key="1">
    <citation type="submission" date="2024-12" db="EMBL/GenBank/DDBJ databases">
        <title>The unique morphological basis and parallel evolutionary history of personate flowers in Penstemon.</title>
        <authorList>
            <person name="Depatie T.H."/>
            <person name="Wessinger C.A."/>
        </authorList>
    </citation>
    <scope>NUCLEOTIDE SEQUENCE [LARGE SCALE GENOMIC DNA]</scope>
    <source>
        <strain evidence="3">WTNN_2</strain>
        <tissue evidence="3">Leaf</tissue>
    </source>
</reference>
<dbReference type="PRINTS" id="PR00625">
    <property type="entry name" value="JDOMAIN"/>
</dbReference>
<feature type="domain" description="J" evidence="2">
    <location>
        <begin position="67"/>
        <end position="131"/>
    </location>
</feature>
<name>A0ABD3SLG9_9LAMI</name>
<proteinExistence type="predicted"/>
<dbReference type="InterPro" id="IPR024593">
    <property type="entry name" value="DUF3444"/>
</dbReference>
<dbReference type="PANTHER" id="PTHR45089:SF57">
    <property type="entry name" value="DNAJ HEAT SHOCK N-TERMINAL DOMAIN-CONTAINING PROTEIN"/>
    <property type="match status" value="1"/>
</dbReference>
<dbReference type="CDD" id="cd06257">
    <property type="entry name" value="DnaJ"/>
    <property type="match status" value="1"/>
</dbReference>
<dbReference type="AlphaFoldDB" id="A0ABD3SLG9"/>
<dbReference type="SUPFAM" id="SSF46565">
    <property type="entry name" value="Chaperone J-domain"/>
    <property type="match status" value="1"/>
</dbReference>
<feature type="region of interest" description="Disordered" evidence="1">
    <location>
        <begin position="726"/>
        <end position="780"/>
    </location>
</feature>
<accession>A0ABD3SLG9</accession>
<evidence type="ECO:0000259" key="2">
    <source>
        <dbReference type="PROSITE" id="PS50076"/>
    </source>
</evidence>
<dbReference type="Gene3D" id="1.10.287.110">
    <property type="entry name" value="DnaJ domain"/>
    <property type="match status" value="1"/>
</dbReference>
<protein>
    <recommendedName>
        <fullName evidence="2">J domain-containing protein</fullName>
    </recommendedName>
</protein>